<proteinExistence type="predicted"/>
<keyword evidence="3" id="KW-1185">Reference proteome</keyword>
<sequence length="151" mass="17400">MKYLDLALVARLWLGALICPSPPTVCQRRRFAGQRGHKSRLLVTPGWNCVQTSTCGDRFSEHFIDEDRPERARLQTLGAQTILIRSSGRTLVRHLRPLDLWSRRSKSWRRSARRNGEGKSEKPLMFQSKRHGKFSVIFATIRTLCPSARRS</sequence>
<keyword evidence="1" id="KW-0732">Signal</keyword>
<protein>
    <recommendedName>
        <fullName evidence="4">Secreted protein</fullName>
    </recommendedName>
</protein>
<evidence type="ECO:0008006" key="4">
    <source>
        <dbReference type="Google" id="ProtNLM"/>
    </source>
</evidence>
<accession>A0A2R6XDT4</accession>
<feature type="chain" id="PRO_5015347576" description="Secreted protein" evidence="1">
    <location>
        <begin position="27"/>
        <end position="151"/>
    </location>
</feature>
<dbReference type="EMBL" id="KZ772693">
    <property type="protein sequence ID" value="PTQ44270.1"/>
    <property type="molecule type" value="Genomic_DNA"/>
</dbReference>
<evidence type="ECO:0000313" key="3">
    <source>
        <dbReference type="Proteomes" id="UP000244005"/>
    </source>
</evidence>
<organism evidence="2 3">
    <name type="scientific">Marchantia polymorpha</name>
    <name type="common">Common liverwort</name>
    <name type="synonym">Marchantia aquatica</name>
    <dbReference type="NCBI Taxonomy" id="3197"/>
    <lineage>
        <taxon>Eukaryota</taxon>
        <taxon>Viridiplantae</taxon>
        <taxon>Streptophyta</taxon>
        <taxon>Embryophyta</taxon>
        <taxon>Marchantiophyta</taxon>
        <taxon>Marchantiopsida</taxon>
        <taxon>Marchantiidae</taxon>
        <taxon>Marchantiales</taxon>
        <taxon>Marchantiaceae</taxon>
        <taxon>Marchantia</taxon>
    </lineage>
</organism>
<gene>
    <name evidence="2" type="ORF">MARPO_0021s0124</name>
</gene>
<dbReference type="Proteomes" id="UP000244005">
    <property type="component" value="Unassembled WGS sequence"/>
</dbReference>
<dbReference type="Gramene" id="Mp2g06710.1">
    <property type="protein sequence ID" value="Mp2g06710.1.cds"/>
    <property type="gene ID" value="Mp2g06710"/>
</dbReference>
<reference evidence="3" key="1">
    <citation type="journal article" date="2017" name="Cell">
        <title>Insights into land plant evolution garnered from the Marchantia polymorpha genome.</title>
        <authorList>
            <person name="Bowman J.L."/>
            <person name="Kohchi T."/>
            <person name="Yamato K.T."/>
            <person name="Jenkins J."/>
            <person name="Shu S."/>
            <person name="Ishizaki K."/>
            <person name="Yamaoka S."/>
            <person name="Nishihama R."/>
            <person name="Nakamura Y."/>
            <person name="Berger F."/>
            <person name="Adam C."/>
            <person name="Aki S.S."/>
            <person name="Althoff F."/>
            <person name="Araki T."/>
            <person name="Arteaga-Vazquez M.A."/>
            <person name="Balasubrmanian S."/>
            <person name="Barry K."/>
            <person name="Bauer D."/>
            <person name="Boehm C.R."/>
            <person name="Briginshaw L."/>
            <person name="Caballero-Perez J."/>
            <person name="Catarino B."/>
            <person name="Chen F."/>
            <person name="Chiyoda S."/>
            <person name="Chovatia M."/>
            <person name="Davies K.M."/>
            <person name="Delmans M."/>
            <person name="Demura T."/>
            <person name="Dierschke T."/>
            <person name="Dolan L."/>
            <person name="Dorantes-Acosta A.E."/>
            <person name="Eklund D.M."/>
            <person name="Florent S.N."/>
            <person name="Flores-Sandoval E."/>
            <person name="Fujiyama A."/>
            <person name="Fukuzawa H."/>
            <person name="Galik B."/>
            <person name="Grimanelli D."/>
            <person name="Grimwood J."/>
            <person name="Grossniklaus U."/>
            <person name="Hamada T."/>
            <person name="Haseloff J."/>
            <person name="Hetherington A.J."/>
            <person name="Higo A."/>
            <person name="Hirakawa Y."/>
            <person name="Hundley H.N."/>
            <person name="Ikeda Y."/>
            <person name="Inoue K."/>
            <person name="Inoue S.I."/>
            <person name="Ishida S."/>
            <person name="Jia Q."/>
            <person name="Kakita M."/>
            <person name="Kanazawa T."/>
            <person name="Kawai Y."/>
            <person name="Kawashima T."/>
            <person name="Kennedy M."/>
            <person name="Kinose K."/>
            <person name="Kinoshita T."/>
            <person name="Kohara Y."/>
            <person name="Koide E."/>
            <person name="Komatsu K."/>
            <person name="Kopischke S."/>
            <person name="Kubo M."/>
            <person name="Kyozuka J."/>
            <person name="Lagercrantz U."/>
            <person name="Lin S.S."/>
            <person name="Lindquist E."/>
            <person name="Lipzen A.M."/>
            <person name="Lu C.W."/>
            <person name="De Luna E."/>
            <person name="Martienssen R.A."/>
            <person name="Minamino N."/>
            <person name="Mizutani M."/>
            <person name="Mizutani M."/>
            <person name="Mochizuki N."/>
            <person name="Monte I."/>
            <person name="Mosher R."/>
            <person name="Nagasaki H."/>
            <person name="Nakagami H."/>
            <person name="Naramoto S."/>
            <person name="Nishitani K."/>
            <person name="Ohtani M."/>
            <person name="Okamoto T."/>
            <person name="Okumura M."/>
            <person name="Phillips J."/>
            <person name="Pollak B."/>
            <person name="Reinders A."/>
            <person name="Rovekamp M."/>
            <person name="Sano R."/>
            <person name="Sawa S."/>
            <person name="Schmid M.W."/>
            <person name="Shirakawa M."/>
            <person name="Solano R."/>
            <person name="Spunde A."/>
            <person name="Suetsugu N."/>
            <person name="Sugano S."/>
            <person name="Sugiyama A."/>
            <person name="Sun R."/>
            <person name="Suzuki Y."/>
            <person name="Takenaka M."/>
            <person name="Takezawa D."/>
            <person name="Tomogane H."/>
            <person name="Tsuzuki M."/>
            <person name="Ueda T."/>
            <person name="Umeda M."/>
            <person name="Ward J.M."/>
            <person name="Watanabe Y."/>
            <person name="Yazaki K."/>
            <person name="Yokoyama R."/>
            <person name="Yoshitake Y."/>
            <person name="Yotsui I."/>
            <person name="Zachgo S."/>
            <person name="Schmutz J."/>
        </authorList>
    </citation>
    <scope>NUCLEOTIDE SEQUENCE [LARGE SCALE GENOMIC DNA]</scope>
    <source>
        <strain evidence="3">Tak-1</strain>
    </source>
</reference>
<feature type="signal peptide" evidence="1">
    <location>
        <begin position="1"/>
        <end position="26"/>
    </location>
</feature>
<dbReference type="AlphaFoldDB" id="A0A2R6XDT4"/>
<evidence type="ECO:0000256" key="1">
    <source>
        <dbReference type="SAM" id="SignalP"/>
    </source>
</evidence>
<name>A0A2R6XDT4_MARPO</name>
<evidence type="ECO:0000313" key="2">
    <source>
        <dbReference type="EMBL" id="PTQ44270.1"/>
    </source>
</evidence>